<organism evidence="2 3">
    <name type="scientific">Calocera viscosa (strain TUFC12733)</name>
    <dbReference type="NCBI Taxonomy" id="1330018"/>
    <lineage>
        <taxon>Eukaryota</taxon>
        <taxon>Fungi</taxon>
        <taxon>Dikarya</taxon>
        <taxon>Basidiomycota</taxon>
        <taxon>Agaricomycotina</taxon>
        <taxon>Dacrymycetes</taxon>
        <taxon>Dacrymycetales</taxon>
        <taxon>Dacrymycetaceae</taxon>
        <taxon>Calocera</taxon>
    </lineage>
</organism>
<dbReference type="EMBL" id="KV417307">
    <property type="protein sequence ID" value="KZO92797.1"/>
    <property type="molecule type" value="Genomic_DNA"/>
</dbReference>
<feature type="compositionally biased region" description="Basic and acidic residues" evidence="1">
    <location>
        <begin position="282"/>
        <end position="298"/>
    </location>
</feature>
<keyword evidence="3" id="KW-1185">Reference proteome</keyword>
<gene>
    <name evidence="2" type="ORF">CALVIDRAFT_296457</name>
</gene>
<dbReference type="AlphaFoldDB" id="A0A167IN79"/>
<feature type="compositionally biased region" description="Acidic residues" evidence="1">
    <location>
        <begin position="138"/>
        <end position="150"/>
    </location>
</feature>
<feature type="compositionally biased region" description="Polar residues" evidence="1">
    <location>
        <begin position="1"/>
        <end position="15"/>
    </location>
</feature>
<evidence type="ECO:0000256" key="1">
    <source>
        <dbReference type="SAM" id="MobiDB-lite"/>
    </source>
</evidence>
<feature type="compositionally biased region" description="Basic residues" evidence="1">
    <location>
        <begin position="117"/>
        <end position="131"/>
    </location>
</feature>
<dbReference type="OrthoDB" id="3360212at2759"/>
<reference evidence="2 3" key="1">
    <citation type="journal article" date="2016" name="Mol. Biol. Evol.">
        <title>Comparative Genomics of Early-Diverging Mushroom-Forming Fungi Provides Insights into the Origins of Lignocellulose Decay Capabilities.</title>
        <authorList>
            <person name="Nagy L.G."/>
            <person name="Riley R."/>
            <person name="Tritt A."/>
            <person name="Adam C."/>
            <person name="Daum C."/>
            <person name="Floudas D."/>
            <person name="Sun H."/>
            <person name="Yadav J.S."/>
            <person name="Pangilinan J."/>
            <person name="Larsson K.H."/>
            <person name="Matsuura K."/>
            <person name="Barry K."/>
            <person name="Labutti K."/>
            <person name="Kuo R."/>
            <person name="Ohm R.A."/>
            <person name="Bhattacharya S.S."/>
            <person name="Shirouzu T."/>
            <person name="Yoshinaga Y."/>
            <person name="Martin F.M."/>
            <person name="Grigoriev I.V."/>
            <person name="Hibbett D.S."/>
        </authorList>
    </citation>
    <scope>NUCLEOTIDE SEQUENCE [LARGE SCALE GENOMIC DNA]</scope>
    <source>
        <strain evidence="2 3">TUFC12733</strain>
    </source>
</reference>
<evidence type="ECO:0000313" key="3">
    <source>
        <dbReference type="Proteomes" id="UP000076738"/>
    </source>
</evidence>
<dbReference type="Proteomes" id="UP000076738">
    <property type="component" value="Unassembled WGS sequence"/>
</dbReference>
<feature type="region of interest" description="Disordered" evidence="1">
    <location>
        <begin position="263"/>
        <end position="304"/>
    </location>
</feature>
<feature type="region of interest" description="Disordered" evidence="1">
    <location>
        <begin position="1"/>
        <end position="27"/>
    </location>
</feature>
<accession>A0A167IN79</accession>
<evidence type="ECO:0000313" key="2">
    <source>
        <dbReference type="EMBL" id="KZO92797.1"/>
    </source>
</evidence>
<name>A0A167IN79_CALVF</name>
<feature type="region of interest" description="Disordered" evidence="1">
    <location>
        <begin position="57"/>
        <end position="219"/>
    </location>
</feature>
<proteinExistence type="predicted"/>
<sequence length="573" mass="63358">MSASITTASSDTNQADAKETTQKDGWAQAPAFLRVSAKALQHAMAKIDFEDTLPDLSALGGKNPFLPPPIPGIPSASRDGGSRDLVHSTTSPATAEQKYRPVLPVTTVKYERTPKAPTKRVVRRPIKRKVISSRPDELESEEELDTDMEIDVVVYEKPEEESDDEDEHLHAAGEDGSISPARAFSPMSALTTPPPSDDESDYKPSAPSAAPTMTKGKSARMAEIPLSELVHAAAPSGHPMVTCWKLEKPVPPASTVPFATTALVDSSPSSTSKPKKRAAKVPKADKPRKEKVVKEVQKPDVPTHSTGPVVMQLCGYPNPNNMTQTCGVFTGGEVEQRRHRMKHLYLEWLRLQLGKNTPMVFGGYDATFAQCPKCGKLFSRGFAADRHSKERNPCPEVSPEQLRDPVWLRARYQAELDKAEKWMHFIPTPVARPKVAVVLKSSSNHKYEQILEVLQTFDDRYDIIACKNGTDYEIKFFTEDEEGGTKWFHSMGRRAYVKGELRATRGGGGGRTLIKFREYRREHTVQDGTVTVVTTPVESPVAIPGKGKVRAKPRMSITPKVEVEEDMLYAEYI</sequence>
<protein>
    <submittedName>
        <fullName evidence="2">Uncharacterized protein</fullName>
    </submittedName>
</protein>